<feature type="region of interest" description="Disordered" evidence="1">
    <location>
        <begin position="1454"/>
        <end position="1474"/>
    </location>
</feature>
<dbReference type="GO" id="GO:0005737">
    <property type="term" value="C:cytoplasm"/>
    <property type="evidence" value="ECO:0007669"/>
    <property type="project" value="TreeGrafter"/>
</dbReference>
<feature type="compositionally biased region" description="Polar residues" evidence="1">
    <location>
        <begin position="950"/>
        <end position="970"/>
    </location>
</feature>
<feature type="region of interest" description="Disordered" evidence="1">
    <location>
        <begin position="361"/>
        <end position="428"/>
    </location>
</feature>
<dbReference type="GO" id="GO:0008104">
    <property type="term" value="P:intracellular protein localization"/>
    <property type="evidence" value="ECO:0007669"/>
    <property type="project" value="TreeGrafter"/>
</dbReference>
<proteinExistence type="predicted"/>
<dbReference type="InterPro" id="IPR008382">
    <property type="entry name" value="SPHK1-interactor_AKAP_110"/>
</dbReference>
<keyword evidence="2" id="KW-0808">Transferase</keyword>
<feature type="region of interest" description="Disordered" evidence="1">
    <location>
        <begin position="1219"/>
        <end position="1241"/>
    </location>
</feature>
<accession>A0A1A8L4D9</accession>
<dbReference type="GO" id="GO:0051018">
    <property type="term" value="F:protein kinase A binding"/>
    <property type="evidence" value="ECO:0007669"/>
    <property type="project" value="TreeGrafter"/>
</dbReference>
<feature type="compositionally biased region" description="Polar residues" evidence="1">
    <location>
        <begin position="979"/>
        <end position="991"/>
    </location>
</feature>
<feature type="region of interest" description="Disordered" evidence="1">
    <location>
        <begin position="1013"/>
        <end position="1089"/>
    </location>
</feature>
<reference evidence="2" key="1">
    <citation type="submission" date="2016-05" db="EMBL/GenBank/DDBJ databases">
        <authorList>
            <person name="Lavstsen T."/>
            <person name="Jespersen J.S."/>
        </authorList>
    </citation>
    <scope>NUCLEOTIDE SEQUENCE</scope>
    <source>
        <tissue evidence="2">Brain</tissue>
    </source>
</reference>
<reference evidence="2" key="2">
    <citation type="submission" date="2016-06" db="EMBL/GenBank/DDBJ databases">
        <title>The genome of a short-lived fish provides insights into sex chromosome evolution and the genetic control of aging.</title>
        <authorList>
            <person name="Reichwald K."/>
            <person name="Felder M."/>
            <person name="Petzold A."/>
            <person name="Koch P."/>
            <person name="Groth M."/>
            <person name="Platzer M."/>
        </authorList>
    </citation>
    <scope>NUCLEOTIDE SEQUENCE</scope>
    <source>
        <tissue evidence="2">Brain</tissue>
    </source>
</reference>
<feature type="compositionally biased region" description="Polar residues" evidence="1">
    <location>
        <begin position="361"/>
        <end position="383"/>
    </location>
</feature>
<keyword evidence="2" id="KW-0418">Kinase</keyword>
<dbReference type="EMBL" id="HAEF01001382">
    <property type="protein sequence ID" value="SBR38764.1"/>
    <property type="molecule type" value="Transcribed_RNA"/>
</dbReference>
<dbReference type="PANTHER" id="PTHR10226:SF3">
    <property type="entry name" value="A-KINASE ANCHOR PROTEIN 11"/>
    <property type="match status" value="1"/>
</dbReference>
<feature type="compositionally biased region" description="Low complexity" evidence="1">
    <location>
        <begin position="1220"/>
        <end position="1239"/>
    </location>
</feature>
<feature type="region of interest" description="Disordered" evidence="1">
    <location>
        <begin position="916"/>
        <end position="935"/>
    </location>
</feature>
<feature type="compositionally biased region" description="Polar residues" evidence="1">
    <location>
        <begin position="1079"/>
        <end position="1089"/>
    </location>
</feature>
<dbReference type="GO" id="GO:0016301">
    <property type="term" value="F:kinase activity"/>
    <property type="evidence" value="ECO:0007669"/>
    <property type="project" value="UniProtKB-KW"/>
</dbReference>
<dbReference type="PANTHER" id="PTHR10226">
    <property type="entry name" value="A KINASE ANCHOR PROTEIN"/>
    <property type="match status" value="1"/>
</dbReference>
<sequence length="1813" mass="199846">MDTIVHIRGVPIRSRSSVRKESVSEGGTQAKSHFRNKKELCSVSLELQPRDIMRLTEVLFVCLPGQREGDDVTHQSLSSLPGGLCELLKSLHVHRLKNDEVLLLRDSRRLAELRDARSQRWLKALCVLRHNPHTGSSPQATVASLMGLLGCYMAGVHYMLELQAFKGDSAEPSQPEDDDTNQSISSIEDDFVTALEHLEEEDPADHPSGPPCCLSRKRDVASQTIPAHQRRKELSGSRVIFSSSKTHSAMSTSGPSVKVQRSSSGVESQWTYCRPGVHLPSPSVGVSESEESECSSPSPVIFLDEVGYQKSLLAKLDIPQIPGGPKEKVEDSDSEVSEFFDSFDQFDDLEELSSESCTLTLPLNQTKPPTSPDTCSETHSTGPASKHMSLGCSTRSMNPHRFDQPTLPANVKKPTPMKPGSPFSLHSDGLDSPWLVQTPCEDTGGPLFSPVSSSAFSPLVESSEPLEDRSELRKPQDLCSLYNTYADFASNLSKEILGSVCGSRSAVDISDNRNLSCVCQKKFQNNSGYLMKLADIQETVTVAKLQEKSSSLKDGIHRFASDLVEMSLGSALRDFQKGVNSCTTTLCHLAARLTSSVFQMAFHEIGMRHAYVLKERAINGLAGFLVSEAVAGALREFLTVKKHIFHSTVSQFAADLAEELVFEGIMEVCQFSHPSTPLTPGELSFGHGLEEEEVVVSSYASDLSESVIQEAFIELSQADVTFTSQAAISVSPDNICYVSAENTSTCNTSAHQQALRSSFTSAELESGQEATRTVKKALFTVSGMASCIPVPQAGRTLYLFQDPEETSQQKPTRTTSTTVAPLTSAAGEDPHQQKEPFQTYSGNMVDLIITEACELITASKVRKSFGDCADYLTKTIGSRKQDTLDTSLKQHADCDCFRNKWCVGADWPTEHAADDLSPPVSFQTGSSERVLGGASHKRRALAQPHLVLMNTPNAPGTNEVQPSRTPTTVLSPDKKVSETPHTPHSTPQQHLDISRQKEIKQFTRKLKTKLAKEFSPLTPPPAPHSPAESGPGQRETNPRVDKAEFMSSLMTSQSEKQGSSEDGEEEAGEGTNRCVDANKGQQDRNQMSSHRMSNKQAILYAERLVCHIVSMATEIDKLGGSEVDLSEGISRRKDGVAQFSEKTLNVLWDYAGEVAGEVINDLKKMMNPRHLCPHRRAKELRRASFDRANPECWNHTHQSSSGQSKDQAEQCSADLIAHASGSSASTTPRSSSSSSHLTSEYPSCESVTDEYSGYLIRVLKKEDSSRELVRDQYASRLAYRSLKLGLAYASRKLQRRSSSSHLRASRSLPDEWKTSETPPSRDGASEGTWCCCKISQAQKNREYFNLINFAESLAYNITCDVTRKLHLFSVRLPKSLTDSCLYKKPKFDNMADSIVSHPRLSKEGRKRHYHSTGSLCDGPDNSRVLQVIEYYGKRIVEDTLKMSLAVGHPSCEHLRKQESHTHSHSQRSSVRRDGVQTLEEGPCPYCQIQGCPHCNRPNQHHHQPLIQRRSQVLECHSGLENLTGVQIPKILVDTDHRAAFAEQMVSVAMETAKRELSNTSLNADSGISHDGTSYAESLTAEIMASALSNVCLAANLSSLGRDVFESKVSQQLSVGDESLCSWSNLSFEEDRADDNSSFLHLSDSNGNSSSWSSLGLDGEAVEECWSFSPSDSDYMEDKEAEVQEESSGILCVDWTQLQKPRTTLLMRNLDVKDLGRSPQHVTLDPQLRSMLQWAAASMADVPQVQLSAERGLQQLPAVVQRLRERRWRVGDLLHQLVRYCEEVQSTPAATDQTLQASPEPCCTPLFQWLLDRT</sequence>
<feature type="compositionally biased region" description="Polar residues" evidence="1">
    <location>
        <begin position="1048"/>
        <end position="1057"/>
    </location>
</feature>
<protein>
    <submittedName>
        <fullName evidence="2">A kinase (PRKA) anchor protein 11</fullName>
    </submittedName>
</protein>
<organism evidence="2">
    <name type="scientific">Nothobranchius pienaari</name>
    <dbReference type="NCBI Taxonomy" id="704102"/>
    <lineage>
        <taxon>Eukaryota</taxon>
        <taxon>Metazoa</taxon>
        <taxon>Chordata</taxon>
        <taxon>Craniata</taxon>
        <taxon>Vertebrata</taxon>
        <taxon>Euteleostomi</taxon>
        <taxon>Actinopterygii</taxon>
        <taxon>Neopterygii</taxon>
        <taxon>Teleostei</taxon>
        <taxon>Neoteleostei</taxon>
        <taxon>Acanthomorphata</taxon>
        <taxon>Ovalentaria</taxon>
        <taxon>Atherinomorphae</taxon>
        <taxon>Cyprinodontiformes</taxon>
        <taxon>Nothobranchiidae</taxon>
        <taxon>Nothobranchius</taxon>
    </lineage>
</organism>
<gene>
    <name evidence="2" type="primary">AKAP11</name>
</gene>
<evidence type="ECO:0000313" key="2">
    <source>
        <dbReference type="EMBL" id="SBR38764.1"/>
    </source>
</evidence>
<name>A0A1A8L4D9_9TELE</name>
<feature type="compositionally biased region" description="Low complexity" evidence="1">
    <location>
        <begin position="1298"/>
        <end position="1307"/>
    </location>
</feature>
<feature type="region of interest" description="Disordered" evidence="1">
    <location>
        <begin position="949"/>
        <end position="995"/>
    </location>
</feature>
<evidence type="ECO:0000256" key="1">
    <source>
        <dbReference type="SAM" id="MobiDB-lite"/>
    </source>
</evidence>
<feature type="region of interest" description="Disordered" evidence="1">
    <location>
        <begin position="1298"/>
        <end position="1325"/>
    </location>
</feature>